<sequence>MSEITDPSTYNKRDLLLVLQLLHTEGLIDPSAINAKPSILKDISYNWFNHKSTKLSMMNGLDIGKQWTIGQLVELYNNLLAEYPNCSNTTDLANTIYAERVEELERKLEDSQQQFEDLINE</sequence>
<comment type="caution">
    <text evidence="1">The sequence shown here is derived from an EMBL/GenBank/DDBJ whole genome shotgun (WGS) entry which is preliminary data.</text>
</comment>
<reference evidence="1" key="1">
    <citation type="submission" date="2022-06" db="EMBL/GenBank/DDBJ databases">
        <authorList>
            <person name="Legras J.-L."/>
            <person name="Devillers H."/>
            <person name="Grondin C."/>
        </authorList>
    </citation>
    <scope>NUCLEOTIDE SEQUENCE</scope>
    <source>
        <strain evidence="1">CLIB 1444</strain>
    </source>
</reference>
<accession>A0ACA9YDT6</accession>
<keyword evidence="2" id="KW-1185">Reference proteome</keyword>
<evidence type="ECO:0000313" key="2">
    <source>
        <dbReference type="Proteomes" id="UP001152531"/>
    </source>
</evidence>
<protein>
    <submittedName>
        <fullName evidence="1">Uncharacterized protein</fullName>
    </submittedName>
</protein>
<name>A0ACA9YDT6_9ASCO</name>
<organism evidence="1 2">
    <name type="scientific">[Candida] jaroonii</name>
    <dbReference type="NCBI Taxonomy" id="467808"/>
    <lineage>
        <taxon>Eukaryota</taxon>
        <taxon>Fungi</taxon>
        <taxon>Dikarya</taxon>
        <taxon>Ascomycota</taxon>
        <taxon>Saccharomycotina</taxon>
        <taxon>Pichiomycetes</taxon>
        <taxon>Debaryomycetaceae</taxon>
        <taxon>Yamadazyma</taxon>
    </lineage>
</organism>
<dbReference type="EMBL" id="CALSDN010000012">
    <property type="protein sequence ID" value="CAH6723010.1"/>
    <property type="molecule type" value="Genomic_DNA"/>
</dbReference>
<gene>
    <name evidence="1" type="ORF">CLIB1444_12S02234</name>
</gene>
<proteinExistence type="predicted"/>
<dbReference type="Proteomes" id="UP001152531">
    <property type="component" value="Unassembled WGS sequence"/>
</dbReference>
<evidence type="ECO:0000313" key="1">
    <source>
        <dbReference type="EMBL" id="CAH6723010.1"/>
    </source>
</evidence>